<comment type="caution">
    <text evidence="3">The sequence shown here is derived from an EMBL/GenBank/DDBJ whole genome shotgun (WGS) entry which is preliminary data.</text>
</comment>
<feature type="region of interest" description="Disordered" evidence="1">
    <location>
        <begin position="255"/>
        <end position="286"/>
    </location>
</feature>
<keyword evidence="4" id="KW-1185">Reference proteome</keyword>
<keyword evidence="2" id="KW-1133">Transmembrane helix</keyword>
<evidence type="ECO:0000256" key="1">
    <source>
        <dbReference type="SAM" id="MobiDB-lite"/>
    </source>
</evidence>
<proteinExistence type="predicted"/>
<keyword evidence="2" id="KW-0472">Membrane</keyword>
<keyword evidence="2" id="KW-0812">Transmembrane</keyword>
<dbReference type="EMBL" id="FCQH01000007">
    <property type="protein sequence ID" value="CVK94924.1"/>
    <property type="molecule type" value="Genomic_DNA"/>
</dbReference>
<dbReference type="RefSeq" id="XP_041683087.1">
    <property type="nucleotide sequence ID" value="XM_041832645.1"/>
</dbReference>
<evidence type="ECO:0000313" key="3">
    <source>
        <dbReference type="EMBL" id="CVK94924.1"/>
    </source>
</evidence>
<evidence type="ECO:0000313" key="4">
    <source>
        <dbReference type="Proteomes" id="UP000184255"/>
    </source>
</evidence>
<reference evidence="4" key="1">
    <citation type="journal article" date="2016" name="Genome Biol. Evol.">
        <title>Comparative 'omics' of the Fusarium fujikuroi species complex highlights differences in genetic potential and metabolite synthesis.</title>
        <authorList>
            <person name="Niehaus E.-M."/>
            <person name="Muensterkoetter M."/>
            <person name="Proctor R.H."/>
            <person name="Brown D.W."/>
            <person name="Sharon A."/>
            <person name="Idan Y."/>
            <person name="Oren-Young L."/>
            <person name="Sieber C.M."/>
            <person name="Novak O."/>
            <person name="Pencik A."/>
            <person name="Tarkowska D."/>
            <person name="Hromadova K."/>
            <person name="Freeman S."/>
            <person name="Maymon M."/>
            <person name="Elazar M."/>
            <person name="Youssef S.A."/>
            <person name="El-Shabrawy E.S.M."/>
            <person name="Shalaby A.B.A."/>
            <person name="Houterman P."/>
            <person name="Brock N.L."/>
            <person name="Burkhardt I."/>
            <person name="Tsavkelova E.A."/>
            <person name="Dickschat J.S."/>
            <person name="Galuszka P."/>
            <person name="Gueldener U."/>
            <person name="Tudzynski B."/>
        </authorList>
    </citation>
    <scope>NUCLEOTIDE SEQUENCE [LARGE SCALE GENOMIC DNA]</scope>
    <source>
        <strain evidence="4">MRC7560</strain>
    </source>
</reference>
<dbReference type="GeneID" id="65092454"/>
<protein>
    <submittedName>
        <fullName evidence="3">Uncharacterized protein</fullName>
    </submittedName>
</protein>
<sequence>MPTITEYFGIGLTNNGPLTTTYTPPASCTTVTTDQILFAHPDFITVSYGAPTCETTSMGNCLPSGSDYDKVVSYYNNYGGQGTLDYYSPGIACPKGWTTAGTLAHGNKTGSVKRSGVFTETTSTLPGVTVIDPYMPLEQVWLNVLGPSETLAYCCPSGWVAAKEGGCFSSIKPLKSATFTEACFKYRPPSAMRSVYTVEGSKVSEFLYSAVTAELTSAIWPMSVLQTQSRFKYDELAVARRFPAVKLVYKESDLKPTGGGDKSHDGEDGDHDEMNDGEKEEDDNGASSLLRDGGLFSIFAVLFSMLIGAGLVMF</sequence>
<feature type="compositionally biased region" description="Basic and acidic residues" evidence="1">
    <location>
        <begin position="261"/>
        <end position="277"/>
    </location>
</feature>
<dbReference type="Proteomes" id="UP000184255">
    <property type="component" value="Unassembled WGS sequence"/>
</dbReference>
<organism evidence="3 4">
    <name type="scientific">Fusarium mangiferae</name>
    <name type="common">Mango malformation disease fungus</name>
    <dbReference type="NCBI Taxonomy" id="192010"/>
    <lineage>
        <taxon>Eukaryota</taxon>
        <taxon>Fungi</taxon>
        <taxon>Dikarya</taxon>
        <taxon>Ascomycota</taxon>
        <taxon>Pezizomycotina</taxon>
        <taxon>Sordariomycetes</taxon>
        <taxon>Hypocreomycetidae</taxon>
        <taxon>Hypocreales</taxon>
        <taxon>Nectriaceae</taxon>
        <taxon>Fusarium</taxon>
        <taxon>Fusarium fujikuroi species complex</taxon>
    </lineage>
</organism>
<evidence type="ECO:0000256" key="2">
    <source>
        <dbReference type="SAM" id="Phobius"/>
    </source>
</evidence>
<name>A0A1L7T8I7_FUSMA</name>
<dbReference type="AlphaFoldDB" id="A0A1L7T8I7"/>
<feature type="transmembrane region" description="Helical" evidence="2">
    <location>
        <begin position="294"/>
        <end position="313"/>
    </location>
</feature>
<accession>A0A1L7T8I7</accession>
<dbReference type="VEuPathDB" id="FungiDB:FMAN_13205"/>
<gene>
    <name evidence="3" type="ORF">FMAN_13205</name>
</gene>